<keyword evidence="2" id="KW-1185">Reference proteome</keyword>
<protein>
    <submittedName>
        <fullName evidence="1">Uncharacterized protein</fullName>
    </submittedName>
</protein>
<evidence type="ECO:0000313" key="2">
    <source>
        <dbReference type="Proteomes" id="UP001497680"/>
    </source>
</evidence>
<dbReference type="EMBL" id="MU394320">
    <property type="protein sequence ID" value="KAI6085976.1"/>
    <property type="molecule type" value="Genomic_DNA"/>
</dbReference>
<sequence>MSLPYSNLEVRGVENYNVYDNNGGFKEAVDQSDYSGLQVIYHGSERLPDDPSAICEATTRTKRICGLSRRVSYLVLVIILFVIIGAIAGGVAGGLSSTHDDPAGADIPSQESNANILRLTSSNRTDSKGYTHRTVFFQDPHNAIIARIWDSQNKTWTASNLTEIMRGSTTPLNTLPGTPLASASGNNETRLYFLDPDNHISGIYLDTAGMVWKYDSSLSDQQIQTLQGSQLAAMWQRYSDESCGGNWIVAYQTPAGDINVANSSTHWDSPAVAVDGQAVALNSSLCLAPKLDTEGGVDWAMLISEAISSKSTSDMQKTTYSGEWVPDGLRITDIPLPSPKLQFAIALMENFTQTMQLALLPNGTVTAMWWGNHQYQTIPSMNFRGGPAGVNFTAIAVSEDAVLYDAFDGQILEYKPYDNELSSFVYSGTVYP</sequence>
<proteinExistence type="predicted"/>
<comment type="caution">
    <text evidence="1">The sequence shown here is derived from an EMBL/GenBank/DDBJ whole genome shotgun (WGS) entry which is preliminary data.</text>
</comment>
<accession>A0ACC0CZX5</accession>
<dbReference type="Proteomes" id="UP001497680">
    <property type="component" value="Unassembled WGS sequence"/>
</dbReference>
<organism evidence="1 2">
    <name type="scientific">Hypoxylon rubiginosum</name>
    <dbReference type="NCBI Taxonomy" id="110542"/>
    <lineage>
        <taxon>Eukaryota</taxon>
        <taxon>Fungi</taxon>
        <taxon>Dikarya</taxon>
        <taxon>Ascomycota</taxon>
        <taxon>Pezizomycotina</taxon>
        <taxon>Sordariomycetes</taxon>
        <taxon>Xylariomycetidae</taxon>
        <taxon>Xylariales</taxon>
        <taxon>Hypoxylaceae</taxon>
        <taxon>Hypoxylon</taxon>
    </lineage>
</organism>
<gene>
    <name evidence="1" type="ORF">F4821DRAFT_239553</name>
</gene>
<reference evidence="1 2" key="1">
    <citation type="journal article" date="2022" name="New Phytol.">
        <title>Ecological generalism drives hyperdiversity of secondary metabolite gene clusters in xylarialean endophytes.</title>
        <authorList>
            <person name="Franco M.E.E."/>
            <person name="Wisecaver J.H."/>
            <person name="Arnold A.E."/>
            <person name="Ju Y.M."/>
            <person name="Slot J.C."/>
            <person name="Ahrendt S."/>
            <person name="Moore L.P."/>
            <person name="Eastman K.E."/>
            <person name="Scott K."/>
            <person name="Konkel Z."/>
            <person name="Mondo S.J."/>
            <person name="Kuo A."/>
            <person name="Hayes R.D."/>
            <person name="Haridas S."/>
            <person name="Andreopoulos B."/>
            <person name="Riley R."/>
            <person name="LaButti K."/>
            <person name="Pangilinan J."/>
            <person name="Lipzen A."/>
            <person name="Amirebrahimi M."/>
            <person name="Yan J."/>
            <person name="Adam C."/>
            <person name="Keymanesh K."/>
            <person name="Ng V."/>
            <person name="Louie K."/>
            <person name="Northen T."/>
            <person name="Drula E."/>
            <person name="Henrissat B."/>
            <person name="Hsieh H.M."/>
            <person name="Youens-Clark K."/>
            <person name="Lutzoni F."/>
            <person name="Miadlikowska J."/>
            <person name="Eastwood D.C."/>
            <person name="Hamelin R.C."/>
            <person name="Grigoriev I.V."/>
            <person name="U'Ren J.M."/>
        </authorList>
    </citation>
    <scope>NUCLEOTIDE SEQUENCE [LARGE SCALE GENOMIC DNA]</scope>
    <source>
        <strain evidence="1 2">ER1909</strain>
    </source>
</reference>
<name>A0ACC0CZX5_9PEZI</name>
<evidence type="ECO:0000313" key="1">
    <source>
        <dbReference type="EMBL" id="KAI6085976.1"/>
    </source>
</evidence>